<evidence type="ECO:0000256" key="1">
    <source>
        <dbReference type="SAM" id="MobiDB-lite"/>
    </source>
</evidence>
<name>A0A8K0IWG9_COCNU</name>
<feature type="compositionally biased region" description="Polar residues" evidence="1">
    <location>
        <begin position="355"/>
        <end position="366"/>
    </location>
</feature>
<organism evidence="2 3">
    <name type="scientific">Cocos nucifera</name>
    <name type="common">Coconut palm</name>
    <dbReference type="NCBI Taxonomy" id="13894"/>
    <lineage>
        <taxon>Eukaryota</taxon>
        <taxon>Viridiplantae</taxon>
        <taxon>Streptophyta</taxon>
        <taxon>Embryophyta</taxon>
        <taxon>Tracheophyta</taxon>
        <taxon>Spermatophyta</taxon>
        <taxon>Magnoliopsida</taxon>
        <taxon>Liliopsida</taxon>
        <taxon>Arecaceae</taxon>
        <taxon>Arecoideae</taxon>
        <taxon>Cocoseae</taxon>
        <taxon>Attaleinae</taxon>
        <taxon>Cocos</taxon>
    </lineage>
</organism>
<evidence type="ECO:0000313" key="2">
    <source>
        <dbReference type="EMBL" id="KAG1369779.1"/>
    </source>
</evidence>
<feature type="compositionally biased region" description="Basic and acidic residues" evidence="1">
    <location>
        <begin position="1"/>
        <end position="15"/>
    </location>
</feature>
<dbReference type="EMBL" id="CM017886">
    <property type="protein sequence ID" value="KAG1369779.1"/>
    <property type="molecule type" value="Genomic_DNA"/>
</dbReference>
<feature type="region of interest" description="Disordered" evidence="1">
    <location>
        <begin position="310"/>
        <end position="380"/>
    </location>
</feature>
<reference evidence="2" key="2">
    <citation type="submission" date="2019-07" db="EMBL/GenBank/DDBJ databases">
        <authorList>
            <person name="Yang Y."/>
            <person name="Bocs S."/>
            <person name="Baudouin L."/>
        </authorList>
    </citation>
    <scope>NUCLEOTIDE SEQUENCE</scope>
    <source>
        <tissue evidence="2">Spear leaf of Hainan Tall coconut</tissue>
    </source>
</reference>
<proteinExistence type="predicted"/>
<feature type="region of interest" description="Disordered" evidence="1">
    <location>
        <begin position="259"/>
        <end position="280"/>
    </location>
</feature>
<dbReference type="Proteomes" id="UP000797356">
    <property type="component" value="Chromosome 15"/>
</dbReference>
<keyword evidence="3" id="KW-1185">Reference proteome</keyword>
<dbReference type="PANTHER" id="PTHR38530">
    <property type="entry name" value="OS06G0468300 PROTEIN"/>
    <property type="match status" value="1"/>
</dbReference>
<feature type="region of interest" description="Disordered" evidence="1">
    <location>
        <begin position="1"/>
        <end position="40"/>
    </location>
</feature>
<gene>
    <name evidence="2" type="ORF">COCNU_15G001450</name>
</gene>
<dbReference type="AlphaFoldDB" id="A0A8K0IWG9"/>
<evidence type="ECO:0000313" key="3">
    <source>
        <dbReference type="Proteomes" id="UP000797356"/>
    </source>
</evidence>
<dbReference type="OrthoDB" id="730111at2759"/>
<protein>
    <submittedName>
        <fullName evidence="2">Uncharacterized protein</fullName>
    </submittedName>
</protein>
<feature type="compositionally biased region" description="Basic and acidic residues" evidence="1">
    <location>
        <begin position="314"/>
        <end position="334"/>
    </location>
</feature>
<sequence length="402" mass="43714">MVEEREAEKGGEERQASSLPPGKRVLSAPSASNKKKTRDHPDLTVCHRCGLRFPSDCPRDCLLPLRSQWRVVLLCKPCLSLLRSAVACSYCFEQVEQESSSSSCLDCLRCSRRVHRHCIPREQRCVTPQHLDPASFTCIDCCAIPRSRIAAPRMATTTTTAAHPPTVSLEDAVKNAEKAAEAAAVAKENALKKAVAAKRATERARDALGAVLVDKKGSPQKPNADSVVPDEELALQLHLAMNGSQRISRSSSRLVRALADPKKVRGGGGDSKPSAGRDVDLGDLRVCGKVEFCTEDKSFFDSLEKTGIDWGSDGQEKTKVGDRNGNDGVGDKHGNGSLSDLNDHVLPSGCRKNGTENLSELQQKKSSTPDRYLKKYSKRNSRLKGAVNRNDNQLIPCSQISC</sequence>
<comment type="caution">
    <text evidence="2">The sequence shown here is derived from an EMBL/GenBank/DDBJ whole genome shotgun (WGS) entry which is preliminary data.</text>
</comment>
<reference evidence="2" key="1">
    <citation type="journal article" date="2017" name="Gigascience">
        <title>The genome draft of coconut (Cocos nucifera).</title>
        <authorList>
            <person name="Xiao Y."/>
            <person name="Xu P."/>
            <person name="Fan H."/>
            <person name="Baudouin L."/>
            <person name="Xia W."/>
            <person name="Bocs S."/>
            <person name="Xu J."/>
            <person name="Li Q."/>
            <person name="Guo A."/>
            <person name="Zhou L."/>
            <person name="Li J."/>
            <person name="Wu Y."/>
            <person name="Ma Z."/>
            <person name="Armero A."/>
            <person name="Issali A.E."/>
            <person name="Liu N."/>
            <person name="Peng M."/>
            <person name="Yang Y."/>
        </authorList>
    </citation>
    <scope>NUCLEOTIDE SEQUENCE</scope>
    <source>
        <tissue evidence="2">Spear leaf of Hainan Tall coconut</tissue>
    </source>
</reference>
<accession>A0A8K0IWG9</accession>